<keyword evidence="2" id="KW-1185">Reference proteome</keyword>
<accession>A0A4Z2FAF0</accession>
<evidence type="ECO:0000313" key="1">
    <source>
        <dbReference type="EMBL" id="TNN38226.1"/>
    </source>
</evidence>
<gene>
    <name evidence="1" type="ORF">EYF80_051608</name>
</gene>
<reference evidence="1 2" key="1">
    <citation type="submission" date="2019-03" db="EMBL/GenBank/DDBJ databases">
        <title>First draft genome of Liparis tanakae, snailfish: a comprehensive survey of snailfish specific genes.</title>
        <authorList>
            <person name="Kim W."/>
            <person name="Song I."/>
            <person name="Jeong J.-H."/>
            <person name="Kim D."/>
            <person name="Kim S."/>
            <person name="Ryu S."/>
            <person name="Song J.Y."/>
            <person name="Lee S.K."/>
        </authorList>
    </citation>
    <scope>NUCLEOTIDE SEQUENCE [LARGE SCALE GENOMIC DNA]</scope>
    <source>
        <tissue evidence="1">Muscle</tissue>
    </source>
</reference>
<comment type="caution">
    <text evidence="1">The sequence shown here is derived from an EMBL/GenBank/DDBJ whole genome shotgun (WGS) entry which is preliminary data.</text>
</comment>
<name>A0A4Z2FAF0_9TELE</name>
<dbReference type="AlphaFoldDB" id="A0A4Z2FAF0"/>
<organism evidence="1 2">
    <name type="scientific">Liparis tanakae</name>
    <name type="common">Tanaka's snailfish</name>
    <dbReference type="NCBI Taxonomy" id="230148"/>
    <lineage>
        <taxon>Eukaryota</taxon>
        <taxon>Metazoa</taxon>
        <taxon>Chordata</taxon>
        <taxon>Craniata</taxon>
        <taxon>Vertebrata</taxon>
        <taxon>Euteleostomi</taxon>
        <taxon>Actinopterygii</taxon>
        <taxon>Neopterygii</taxon>
        <taxon>Teleostei</taxon>
        <taxon>Neoteleostei</taxon>
        <taxon>Acanthomorphata</taxon>
        <taxon>Eupercaria</taxon>
        <taxon>Perciformes</taxon>
        <taxon>Cottioidei</taxon>
        <taxon>Cottales</taxon>
        <taxon>Liparidae</taxon>
        <taxon>Liparis</taxon>
    </lineage>
</organism>
<evidence type="ECO:0000313" key="2">
    <source>
        <dbReference type="Proteomes" id="UP000314294"/>
    </source>
</evidence>
<dbReference type="Proteomes" id="UP000314294">
    <property type="component" value="Unassembled WGS sequence"/>
</dbReference>
<sequence>MWLHVESIGCRTTTGPSAVLRKPPPLLLVGSLSFNGPMCCWFWFSRCTAAVTGPVLWPVGRARCAPVRRNSDFVHVQLRRIDAQVK</sequence>
<proteinExistence type="predicted"/>
<protein>
    <submittedName>
        <fullName evidence="1">Uncharacterized protein</fullName>
    </submittedName>
</protein>
<dbReference type="EMBL" id="SRLO01001392">
    <property type="protein sequence ID" value="TNN38226.1"/>
    <property type="molecule type" value="Genomic_DNA"/>
</dbReference>